<dbReference type="Pfam" id="PF00100">
    <property type="entry name" value="Zona_pellucida"/>
    <property type="match status" value="1"/>
</dbReference>
<dbReference type="PANTHER" id="PTHR14002">
    <property type="entry name" value="ENDOGLIN/TGF-BETA RECEPTOR TYPE III"/>
    <property type="match status" value="1"/>
</dbReference>
<dbReference type="InterPro" id="IPR001507">
    <property type="entry name" value="ZP_dom"/>
</dbReference>
<sequence>DYKGVIVPGRWNYTLFMKAYIDDGCTRLVDSNTPIKLNQQVWMKLITKGLDEDLLVLVTDHCWATDQPSPSAVNKYDLILDGCPADPTAVTKENGKETYNSFAFNMFEFTRGSNEIYLHCKVHLCVKSTNKCEPICPVKRRRRSVRFQHDSPGLISMGWSS</sequence>
<dbReference type="PRINTS" id="PR00023">
    <property type="entry name" value="ZPELLUCIDA"/>
</dbReference>
<protein>
    <submittedName>
        <fullName evidence="6">Uromodulin-like</fullName>
    </submittedName>
</protein>
<dbReference type="Gene3D" id="2.60.40.4100">
    <property type="entry name" value="Zona pellucida, ZP-C domain"/>
    <property type="match status" value="1"/>
</dbReference>
<evidence type="ECO:0000256" key="3">
    <source>
        <dbReference type="ARBA" id="ARBA00023180"/>
    </source>
</evidence>
<dbReference type="OrthoDB" id="9987373at2759"/>
<dbReference type="Proteomes" id="UP000192220">
    <property type="component" value="Unplaced"/>
</dbReference>
<proteinExistence type="predicted"/>
<dbReference type="KEGG" id="alim:106511924"/>
<dbReference type="AlphaFoldDB" id="A0A2I4AKV3"/>
<dbReference type="InParanoid" id="A0A2I4AKV3"/>
<organism evidence="5 6">
    <name type="scientific">Austrofundulus limnaeus</name>
    <name type="common">Annual killifish</name>
    <dbReference type="NCBI Taxonomy" id="52670"/>
    <lineage>
        <taxon>Eukaryota</taxon>
        <taxon>Metazoa</taxon>
        <taxon>Chordata</taxon>
        <taxon>Craniata</taxon>
        <taxon>Vertebrata</taxon>
        <taxon>Euteleostomi</taxon>
        <taxon>Actinopterygii</taxon>
        <taxon>Neopterygii</taxon>
        <taxon>Teleostei</taxon>
        <taxon>Neoteleostei</taxon>
        <taxon>Acanthomorphata</taxon>
        <taxon>Ovalentaria</taxon>
        <taxon>Atherinomorphae</taxon>
        <taxon>Cyprinodontiformes</taxon>
        <taxon>Rivulidae</taxon>
        <taxon>Austrofundulus</taxon>
    </lineage>
</organism>
<reference evidence="6" key="1">
    <citation type="submission" date="2025-08" db="UniProtKB">
        <authorList>
            <consortium name="RefSeq"/>
        </authorList>
    </citation>
    <scope>IDENTIFICATION</scope>
    <source>
        <strain evidence="6">Quisiro</strain>
        <tissue evidence="6">Liver</tissue>
    </source>
</reference>
<dbReference type="PANTHER" id="PTHR14002:SF50">
    <property type="entry name" value="ALPHA-TECTORIN-LIKE-RELATED"/>
    <property type="match status" value="1"/>
</dbReference>
<keyword evidence="2" id="KW-1015">Disulfide bond</keyword>
<evidence type="ECO:0000256" key="1">
    <source>
        <dbReference type="ARBA" id="ARBA00022729"/>
    </source>
</evidence>
<keyword evidence="1" id="KW-0732">Signal</keyword>
<gene>
    <name evidence="6" type="primary">LOC106511924</name>
</gene>
<dbReference type="GeneID" id="106511924"/>
<dbReference type="InterPro" id="IPR055355">
    <property type="entry name" value="ZP-C"/>
</dbReference>
<keyword evidence="3" id="KW-0325">Glycoprotein</keyword>
<keyword evidence="5" id="KW-1185">Reference proteome</keyword>
<name>A0A2I4AKV3_AUSLI</name>
<evidence type="ECO:0000259" key="4">
    <source>
        <dbReference type="PROSITE" id="PS51034"/>
    </source>
</evidence>
<evidence type="ECO:0000256" key="2">
    <source>
        <dbReference type="ARBA" id="ARBA00023157"/>
    </source>
</evidence>
<feature type="domain" description="ZP" evidence="4">
    <location>
        <begin position="1"/>
        <end position="143"/>
    </location>
</feature>
<feature type="non-terminal residue" evidence="6">
    <location>
        <position position="1"/>
    </location>
</feature>
<accession>A0A2I4AKV3</accession>
<dbReference type="InterPro" id="IPR042235">
    <property type="entry name" value="ZP-C_dom"/>
</dbReference>
<dbReference type="PROSITE" id="PS51034">
    <property type="entry name" value="ZP_2"/>
    <property type="match status" value="1"/>
</dbReference>
<evidence type="ECO:0000313" key="5">
    <source>
        <dbReference type="Proteomes" id="UP000192220"/>
    </source>
</evidence>
<evidence type="ECO:0000313" key="6">
    <source>
        <dbReference type="RefSeq" id="XP_013856096.1"/>
    </source>
</evidence>
<dbReference type="InterPro" id="IPR048290">
    <property type="entry name" value="ZP_chr"/>
</dbReference>
<dbReference type="RefSeq" id="XP_013856096.1">
    <property type="nucleotide sequence ID" value="XM_014000642.1"/>
</dbReference>